<keyword evidence="5 12" id="KW-0436">Ligase</keyword>
<dbReference type="FunFam" id="3.40.50.1760:FF:000006">
    <property type="entry name" value="Glutathione synthetase"/>
    <property type="match status" value="1"/>
</dbReference>
<reference evidence="16" key="1">
    <citation type="submission" date="2023-07" db="EMBL/GenBank/DDBJ databases">
        <authorList>
            <consortium name="CYATHOMIX"/>
        </authorList>
    </citation>
    <scope>NUCLEOTIDE SEQUENCE</scope>
    <source>
        <strain evidence="16">N/A</strain>
    </source>
</reference>
<keyword evidence="8 12" id="KW-0547">Nucleotide-binding</keyword>
<feature type="binding site" evidence="14">
    <location>
        <position position="386"/>
    </location>
    <ligand>
        <name>Mg(2+)</name>
        <dbReference type="ChEBI" id="CHEBI:18420"/>
    </ligand>
</feature>
<dbReference type="GO" id="GO:0000287">
    <property type="term" value="F:magnesium ion binding"/>
    <property type="evidence" value="ECO:0007669"/>
    <property type="project" value="UniProtKB-UniRule"/>
</dbReference>
<dbReference type="GO" id="GO:0004363">
    <property type="term" value="F:glutathione synthase activity"/>
    <property type="evidence" value="ECO:0007669"/>
    <property type="project" value="UniProtKB-UniRule"/>
</dbReference>
<feature type="binding site" evidence="13">
    <location>
        <position position="442"/>
    </location>
    <ligand>
        <name>ATP</name>
        <dbReference type="ChEBI" id="CHEBI:30616"/>
    </ligand>
</feature>
<dbReference type="InterPro" id="IPR005615">
    <property type="entry name" value="Glutathione_synthase"/>
</dbReference>
<feature type="binding site" evidence="13">
    <location>
        <position position="156"/>
    </location>
    <ligand>
        <name>ATP</name>
        <dbReference type="ChEBI" id="CHEBI:30616"/>
    </ligand>
</feature>
<evidence type="ECO:0000256" key="8">
    <source>
        <dbReference type="ARBA" id="ARBA00022741"/>
    </source>
</evidence>
<dbReference type="InterPro" id="IPR014709">
    <property type="entry name" value="Glutathione_synthase_C_euk"/>
</dbReference>
<dbReference type="InterPro" id="IPR004887">
    <property type="entry name" value="GSH_synth_subst-bd"/>
</dbReference>
<evidence type="ECO:0000259" key="15">
    <source>
        <dbReference type="Pfam" id="PF03199"/>
    </source>
</evidence>
<dbReference type="NCBIfam" id="TIGR01986">
    <property type="entry name" value="glut_syn_euk"/>
    <property type="match status" value="1"/>
</dbReference>
<name>A0AA36HB40_CYLNA</name>
<feature type="binding site" evidence="13">
    <location>
        <position position="466"/>
    </location>
    <ligand>
        <name>substrate</name>
    </ligand>
</feature>
<protein>
    <recommendedName>
        <fullName evidence="4 12">Glutathione synthetase</fullName>
        <shortName evidence="12">GSH-S</shortName>
        <ecNumber evidence="3 12">6.3.2.3</ecNumber>
    </recommendedName>
</protein>
<evidence type="ECO:0000256" key="5">
    <source>
        <dbReference type="ARBA" id="ARBA00022598"/>
    </source>
</evidence>
<comment type="cofactor">
    <cofactor evidence="12 14">
        <name>Mg(2+)</name>
        <dbReference type="ChEBI" id="CHEBI:18420"/>
    </cofactor>
    <text evidence="12 14">Binds 1 Mg(2+) ion per subunit.</text>
</comment>
<comment type="similarity">
    <text evidence="2 12">Belongs to the eukaryotic GSH synthase family.</text>
</comment>
<accession>A0AA36HB40</accession>
<evidence type="ECO:0000256" key="9">
    <source>
        <dbReference type="ARBA" id="ARBA00022840"/>
    </source>
</evidence>
<keyword evidence="6 12" id="KW-0317">Glutathione biosynthesis</keyword>
<evidence type="ECO:0000313" key="16">
    <source>
        <dbReference type="EMBL" id="CAJ0607091.1"/>
    </source>
</evidence>
<feature type="binding site" evidence="13">
    <location>
        <begin position="382"/>
        <end position="391"/>
    </location>
    <ligand>
        <name>ATP</name>
        <dbReference type="ChEBI" id="CHEBI:30616"/>
    </ligand>
</feature>
<dbReference type="Pfam" id="PF03917">
    <property type="entry name" value="GSH_synth_ATP"/>
    <property type="match status" value="1"/>
</dbReference>
<dbReference type="Gene3D" id="3.30.1490.50">
    <property type="match status" value="1"/>
</dbReference>
<feature type="binding site" evidence="13">
    <location>
        <position position="393"/>
    </location>
    <ligand>
        <name>ATP</name>
        <dbReference type="ChEBI" id="CHEBI:30616"/>
    </ligand>
</feature>
<dbReference type="InterPro" id="IPR037013">
    <property type="entry name" value="GSH-S_sub-bd_sf"/>
</dbReference>
<dbReference type="InterPro" id="IPR014042">
    <property type="entry name" value="Glutathione_synthase_a-hlx"/>
</dbReference>
<dbReference type="Proteomes" id="UP001176961">
    <property type="component" value="Unassembled WGS sequence"/>
</dbReference>
<dbReference type="GO" id="GO:0005524">
    <property type="term" value="F:ATP binding"/>
    <property type="evidence" value="ECO:0007669"/>
    <property type="project" value="UniProtKB-UniRule"/>
</dbReference>
<evidence type="ECO:0000256" key="1">
    <source>
        <dbReference type="ARBA" id="ARBA00004965"/>
    </source>
</evidence>
<dbReference type="SUPFAM" id="SSF56059">
    <property type="entry name" value="Glutathione synthetase ATP-binding domain-like"/>
    <property type="match status" value="1"/>
</dbReference>
<keyword evidence="7 12" id="KW-0479">Metal-binding</keyword>
<dbReference type="PANTHER" id="PTHR11130">
    <property type="entry name" value="GLUTATHIONE SYNTHETASE"/>
    <property type="match status" value="1"/>
</dbReference>
<evidence type="ECO:0000256" key="10">
    <source>
        <dbReference type="ARBA" id="ARBA00022842"/>
    </source>
</evidence>
<dbReference type="GO" id="GO:0043295">
    <property type="term" value="F:glutathione binding"/>
    <property type="evidence" value="ECO:0007669"/>
    <property type="project" value="UniProtKB-UniRule"/>
</dbReference>
<proteinExistence type="inferred from homology"/>
<feature type="binding site" evidence="13">
    <location>
        <begin position="415"/>
        <end position="418"/>
    </location>
    <ligand>
        <name>ATP</name>
        <dbReference type="ChEBI" id="CHEBI:30616"/>
    </ligand>
</feature>
<comment type="caution">
    <text evidence="16">The sequence shown here is derived from an EMBL/GenBank/DDBJ whole genome shotgun (WGS) entry which is preliminary data.</text>
</comment>
<dbReference type="GO" id="GO:0005829">
    <property type="term" value="C:cytosol"/>
    <property type="evidence" value="ECO:0007669"/>
    <property type="project" value="TreeGrafter"/>
</dbReference>
<comment type="pathway">
    <text evidence="1 12">Sulfur metabolism; glutathione biosynthesis; glutathione from L-cysteine and L-glutamate: step 2/2.</text>
</comment>
<feature type="binding site" evidence="13">
    <location>
        <position position="136"/>
    </location>
    <ligand>
        <name>substrate</name>
    </ligand>
</feature>
<evidence type="ECO:0000256" key="4">
    <source>
        <dbReference type="ARBA" id="ARBA00020821"/>
    </source>
</evidence>
<dbReference type="InterPro" id="IPR016185">
    <property type="entry name" value="PreATP-grasp_dom_sf"/>
</dbReference>
<dbReference type="EMBL" id="CATQJL010000316">
    <property type="protein sequence ID" value="CAJ0607091.1"/>
    <property type="molecule type" value="Genomic_DNA"/>
</dbReference>
<sequence length="493" mass="55350">MVSGSGDAGGVLYADFPKLPLPQNRLNELIESSNDWAHAHGLVMRTKEHKDKSDVSQTTPITLLPTPFPRKLFEQALRVQNLVATLYHDIAYDFDFLIECHKDVITTDSFTKGLIDILKQVRDEGLAQRKTLAIQRSDYMCHKDPFSCEYILKQIEVNNIAASMGAHAERVSKLHRRTMFELGYDKETIEKAIPKNEPVKLISEAIHKAWELYSCRDALVLVVVEEENQNQIDQRHVEYGLEDLGIPVDQIVRKTLAECSYCLTLSPERHLMFCGSRVAVVYFRSGYTPDQYPTEKEWAGRLLIERSDAIKSPWIGLQVANTKKTQQVLAEDGVIERFVGHPRDAAAIRATFAGLWSINGGDPVTQKLIKNAIAHPSRFVLKPQLEGGGGNFYGEKMAEKLKSMEKEEFGAFILMERIQPLVVENYLLRPMQPAHLAKVVSELGVYGYALGDRGMAEVRQGGHLLRTKSEEVDEGGVAVGAAVIDSPFLYELL</sequence>
<dbReference type="EC" id="6.3.2.3" evidence="3 12"/>
<dbReference type="SUPFAM" id="SSF52440">
    <property type="entry name" value="PreATP-grasp domain"/>
    <property type="match status" value="1"/>
</dbReference>
<feature type="binding site" evidence="14">
    <location>
        <position position="158"/>
    </location>
    <ligand>
        <name>Mg(2+)</name>
        <dbReference type="ChEBI" id="CHEBI:18420"/>
    </ligand>
</feature>
<evidence type="ECO:0000256" key="11">
    <source>
        <dbReference type="ARBA" id="ARBA00048871"/>
    </source>
</evidence>
<gene>
    <name evidence="16" type="ORF">CYNAS_LOCUS19074</name>
</gene>
<dbReference type="PANTHER" id="PTHR11130:SF0">
    <property type="entry name" value="GLUTATHIONE SYNTHETASE"/>
    <property type="match status" value="1"/>
</dbReference>
<dbReference type="Gene3D" id="3.30.470.20">
    <property type="entry name" value="ATP-grasp fold, B domain"/>
    <property type="match status" value="1"/>
</dbReference>
<keyword evidence="10 12" id="KW-0460">Magnesium</keyword>
<dbReference type="AlphaFoldDB" id="A0AA36HB40"/>
<feature type="binding site" evidence="13">
    <location>
        <position position="234"/>
    </location>
    <ligand>
        <name>substrate</name>
    </ligand>
</feature>
<organism evidence="16 17">
    <name type="scientific">Cylicocyclus nassatus</name>
    <name type="common">Nematode worm</name>
    <dbReference type="NCBI Taxonomy" id="53992"/>
    <lineage>
        <taxon>Eukaryota</taxon>
        <taxon>Metazoa</taxon>
        <taxon>Ecdysozoa</taxon>
        <taxon>Nematoda</taxon>
        <taxon>Chromadorea</taxon>
        <taxon>Rhabditida</taxon>
        <taxon>Rhabditina</taxon>
        <taxon>Rhabditomorpha</taxon>
        <taxon>Strongyloidea</taxon>
        <taxon>Strongylidae</taxon>
        <taxon>Cylicocyclus</taxon>
    </lineage>
</organism>
<evidence type="ECO:0000256" key="7">
    <source>
        <dbReference type="ARBA" id="ARBA00022723"/>
    </source>
</evidence>
<dbReference type="InterPro" id="IPR014049">
    <property type="entry name" value="Glutathione_synthase_N_euk"/>
</dbReference>
<evidence type="ECO:0000256" key="6">
    <source>
        <dbReference type="ARBA" id="ARBA00022684"/>
    </source>
</evidence>
<keyword evidence="9 12" id="KW-0067">ATP-binding</keyword>
<feature type="binding site" evidence="14">
    <location>
        <position position="156"/>
    </location>
    <ligand>
        <name>Mg(2+)</name>
        <dbReference type="ChEBI" id="CHEBI:18420"/>
    </ligand>
</feature>
<dbReference type="PIRSF" id="PIRSF001558">
    <property type="entry name" value="GSHase"/>
    <property type="match status" value="1"/>
</dbReference>
<evidence type="ECO:0000256" key="2">
    <source>
        <dbReference type="ARBA" id="ARBA00010385"/>
    </source>
</evidence>
<evidence type="ECO:0000256" key="14">
    <source>
        <dbReference type="PIRSR" id="PIRSR001558-2"/>
    </source>
</evidence>
<feature type="domain" description="Glutathione synthase substrate-binding" evidence="15">
    <location>
        <begin position="219"/>
        <end position="320"/>
    </location>
</feature>
<dbReference type="Gene3D" id="1.10.1080.10">
    <property type="entry name" value="Glutathione Synthetase, Chain A, domain 3"/>
    <property type="match status" value="1"/>
</dbReference>
<comment type="catalytic activity">
    <reaction evidence="11">
        <text>gamma-L-glutamyl-L-cysteine + glycine + ATP = glutathione + ADP + phosphate + H(+)</text>
        <dbReference type="Rhea" id="RHEA:13557"/>
        <dbReference type="ChEBI" id="CHEBI:15378"/>
        <dbReference type="ChEBI" id="CHEBI:30616"/>
        <dbReference type="ChEBI" id="CHEBI:43474"/>
        <dbReference type="ChEBI" id="CHEBI:57305"/>
        <dbReference type="ChEBI" id="CHEBI:57925"/>
        <dbReference type="ChEBI" id="CHEBI:58173"/>
        <dbReference type="ChEBI" id="CHEBI:456216"/>
        <dbReference type="EC" id="6.3.2.3"/>
    </reaction>
    <physiologicalReaction direction="left-to-right" evidence="11">
        <dbReference type="Rhea" id="RHEA:13558"/>
    </physiologicalReaction>
</comment>
<evidence type="ECO:0000256" key="12">
    <source>
        <dbReference type="PIRNR" id="PIRNR001558"/>
    </source>
</evidence>
<feature type="binding site" evidence="13">
    <location>
        <position position="474"/>
    </location>
    <ligand>
        <name>ATP</name>
        <dbReference type="ChEBI" id="CHEBI:30616"/>
    </ligand>
</feature>
<feature type="binding site" evidence="13">
    <location>
        <position position="468"/>
    </location>
    <ligand>
        <name>ATP</name>
        <dbReference type="ChEBI" id="CHEBI:30616"/>
    </ligand>
</feature>
<keyword evidence="17" id="KW-1185">Reference proteome</keyword>
<feature type="binding site" evidence="13">
    <location>
        <position position="323"/>
    </location>
    <ligand>
        <name>ATP</name>
        <dbReference type="ChEBI" id="CHEBI:30616"/>
    </ligand>
</feature>
<dbReference type="Gene3D" id="3.40.50.1760">
    <property type="entry name" value="Glutathione synthase, substrate-binding domain superfamily, eukaryotic"/>
    <property type="match status" value="1"/>
</dbReference>
<dbReference type="Gene3D" id="3.30.1490.80">
    <property type="match status" value="1"/>
</dbReference>
<evidence type="ECO:0000313" key="17">
    <source>
        <dbReference type="Proteomes" id="UP001176961"/>
    </source>
</evidence>
<evidence type="ECO:0000256" key="3">
    <source>
        <dbReference type="ARBA" id="ARBA00012214"/>
    </source>
</evidence>
<dbReference type="Pfam" id="PF03199">
    <property type="entry name" value="GSH_synthase"/>
    <property type="match status" value="1"/>
</dbReference>
<dbReference type="FunFam" id="3.30.1490.50:FF:000002">
    <property type="entry name" value="Glutathione synthetase"/>
    <property type="match status" value="1"/>
</dbReference>
<evidence type="ECO:0000256" key="13">
    <source>
        <dbReference type="PIRSR" id="PIRSR001558-1"/>
    </source>
</evidence>